<dbReference type="AlphaFoldDB" id="A0A919SRH4"/>
<evidence type="ECO:0000259" key="3">
    <source>
        <dbReference type="SMART" id="SM00458"/>
    </source>
</evidence>
<feature type="transmembrane region" description="Helical" evidence="2">
    <location>
        <begin position="76"/>
        <end position="98"/>
    </location>
</feature>
<feature type="compositionally biased region" description="Low complexity" evidence="1">
    <location>
        <begin position="132"/>
        <end position="175"/>
    </location>
</feature>
<comment type="caution">
    <text evidence="4">The sequence shown here is derived from an EMBL/GenBank/DDBJ whole genome shotgun (WGS) entry which is preliminary data.</text>
</comment>
<dbReference type="PROSITE" id="PS50231">
    <property type="entry name" value="RICIN_B_LECTIN"/>
    <property type="match status" value="1"/>
</dbReference>
<keyword evidence="2" id="KW-0472">Membrane</keyword>
<dbReference type="EMBL" id="BOQL01000066">
    <property type="protein sequence ID" value="GIM77197.1"/>
    <property type="molecule type" value="Genomic_DNA"/>
</dbReference>
<dbReference type="SUPFAM" id="SSF50370">
    <property type="entry name" value="Ricin B-like lectins"/>
    <property type="match status" value="1"/>
</dbReference>
<name>A0A919SRH4_9ACTN</name>
<evidence type="ECO:0000313" key="4">
    <source>
        <dbReference type="EMBL" id="GIM77197.1"/>
    </source>
</evidence>
<gene>
    <name evidence="4" type="ORF">Aau02nite_74730</name>
</gene>
<feature type="region of interest" description="Disordered" evidence="1">
    <location>
        <begin position="118"/>
        <end position="185"/>
    </location>
</feature>
<evidence type="ECO:0000256" key="1">
    <source>
        <dbReference type="SAM" id="MobiDB-lite"/>
    </source>
</evidence>
<keyword evidence="5" id="KW-1185">Reference proteome</keyword>
<feature type="compositionally biased region" description="Pro residues" evidence="1">
    <location>
        <begin position="120"/>
        <end position="131"/>
    </location>
</feature>
<feature type="domain" description="Ricin B lectin" evidence="3">
    <location>
        <begin position="183"/>
        <end position="305"/>
    </location>
</feature>
<reference evidence="4" key="1">
    <citation type="submission" date="2021-03" db="EMBL/GenBank/DDBJ databases">
        <title>Whole genome shotgun sequence of Actinoplanes auranticolor NBRC 12245.</title>
        <authorList>
            <person name="Komaki H."/>
            <person name="Tamura T."/>
        </authorList>
    </citation>
    <scope>NUCLEOTIDE SEQUENCE</scope>
    <source>
        <strain evidence="4">NBRC 12245</strain>
    </source>
</reference>
<dbReference type="InterPro" id="IPR000772">
    <property type="entry name" value="Ricin_B_lectin"/>
</dbReference>
<protein>
    <recommendedName>
        <fullName evidence="3">Ricin B lectin domain-containing protein</fullName>
    </recommendedName>
</protein>
<feature type="region of interest" description="Disordered" evidence="1">
    <location>
        <begin position="1"/>
        <end position="66"/>
    </location>
</feature>
<feature type="compositionally biased region" description="Pro residues" evidence="1">
    <location>
        <begin position="48"/>
        <end position="66"/>
    </location>
</feature>
<sequence>MTDRDDEADPLLVRPYLRDEPGGTPPHASGQTWPEAAAETAAETAADPVPPPAPEASPPELAPAPPARRAWRHRPLLVLSLVVVLVVAGVAGLVWALLPEPGPRTALPVDVPLPSIAVPEPTPATADPPPAVTSRTTAPTRSRSSSSPTASSAPASAATTRTTPSRAATTTSPPTDRLAPPPADRVGRIHGLGGLCLDLNGAIAVDGNHIQVFTCNETAAQVWTVATDGTLRVVGRCAVAAGDGTVRLAGCDGRRSGQWQAGQDRTLVNLAGGGCLTDPGSGSRSGAGVRIESCAGADRQRWQLP</sequence>
<keyword evidence="2" id="KW-0812">Transmembrane</keyword>
<dbReference type="SMART" id="SM00458">
    <property type="entry name" value="RICIN"/>
    <property type="match status" value="1"/>
</dbReference>
<dbReference type="InterPro" id="IPR035992">
    <property type="entry name" value="Ricin_B-like_lectins"/>
</dbReference>
<organism evidence="4 5">
    <name type="scientific">Actinoplanes auranticolor</name>
    <dbReference type="NCBI Taxonomy" id="47988"/>
    <lineage>
        <taxon>Bacteria</taxon>
        <taxon>Bacillati</taxon>
        <taxon>Actinomycetota</taxon>
        <taxon>Actinomycetes</taxon>
        <taxon>Micromonosporales</taxon>
        <taxon>Micromonosporaceae</taxon>
        <taxon>Actinoplanes</taxon>
    </lineage>
</organism>
<evidence type="ECO:0000313" key="5">
    <source>
        <dbReference type="Proteomes" id="UP000681340"/>
    </source>
</evidence>
<dbReference type="Gene3D" id="2.80.10.50">
    <property type="match status" value="1"/>
</dbReference>
<feature type="compositionally biased region" description="Low complexity" evidence="1">
    <location>
        <begin position="34"/>
        <end position="47"/>
    </location>
</feature>
<keyword evidence="2" id="KW-1133">Transmembrane helix</keyword>
<dbReference type="Pfam" id="PF00652">
    <property type="entry name" value="Ricin_B_lectin"/>
    <property type="match status" value="1"/>
</dbReference>
<accession>A0A919SRH4</accession>
<proteinExistence type="predicted"/>
<evidence type="ECO:0000256" key="2">
    <source>
        <dbReference type="SAM" id="Phobius"/>
    </source>
</evidence>
<dbReference type="Proteomes" id="UP000681340">
    <property type="component" value="Unassembled WGS sequence"/>
</dbReference>